<reference evidence="1 2" key="1">
    <citation type="submission" date="2021-03" db="EMBL/GenBank/DDBJ databases">
        <title>Complete genome of Polaribacter_sp.SM13.</title>
        <authorList>
            <person name="Jeong S.W."/>
            <person name="Bae J.W."/>
        </authorList>
    </citation>
    <scope>NUCLEOTIDE SEQUENCE [LARGE SCALE GENOMIC DNA]</scope>
    <source>
        <strain evidence="1 2">SM13</strain>
    </source>
</reference>
<dbReference type="KEGG" id="pcea:J3359_11845"/>
<sequence>MIRSGITESVKLVTVRGSGPIRIQTRLCNSCGCSDWKEQTFGVKWTSSGGGGIFGF</sequence>
<dbReference type="RefSeq" id="WP_208077072.1">
    <property type="nucleotide sequence ID" value="NZ_CP071869.1"/>
</dbReference>
<keyword evidence="2" id="KW-1185">Reference proteome</keyword>
<evidence type="ECO:0000313" key="1">
    <source>
        <dbReference type="EMBL" id="QTE21514.1"/>
    </source>
</evidence>
<organism evidence="1 2">
    <name type="scientific">Polaribacter cellanae</name>
    <dbReference type="NCBI Taxonomy" id="2818493"/>
    <lineage>
        <taxon>Bacteria</taxon>
        <taxon>Pseudomonadati</taxon>
        <taxon>Bacteroidota</taxon>
        <taxon>Flavobacteriia</taxon>
        <taxon>Flavobacteriales</taxon>
        <taxon>Flavobacteriaceae</taxon>
    </lineage>
</organism>
<gene>
    <name evidence="1" type="ORF">J3359_11845</name>
</gene>
<accession>A0A975CLI7</accession>
<name>A0A975CLI7_9FLAO</name>
<protein>
    <submittedName>
        <fullName evidence="1">Uncharacterized protein</fullName>
    </submittedName>
</protein>
<dbReference type="AlphaFoldDB" id="A0A975CLI7"/>
<evidence type="ECO:0000313" key="2">
    <source>
        <dbReference type="Proteomes" id="UP000663920"/>
    </source>
</evidence>
<dbReference type="EMBL" id="CP071869">
    <property type="protein sequence ID" value="QTE21514.1"/>
    <property type="molecule type" value="Genomic_DNA"/>
</dbReference>
<proteinExistence type="predicted"/>
<dbReference type="Proteomes" id="UP000663920">
    <property type="component" value="Chromosome"/>
</dbReference>